<feature type="region of interest" description="Disordered" evidence="1">
    <location>
        <begin position="125"/>
        <end position="184"/>
    </location>
</feature>
<feature type="compositionally biased region" description="Polar residues" evidence="1">
    <location>
        <begin position="130"/>
        <end position="140"/>
    </location>
</feature>
<name>A0A8H5C0A0_9AGAR</name>
<proteinExistence type="predicted"/>
<protein>
    <submittedName>
        <fullName evidence="2">Uncharacterized protein</fullName>
    </submittedName>
</protein>
<comment type="caution">
    <text evidence="2">The sequence shown here is derived from an EMBL/GenBank/DDBJ whole genome shotgun (WGS) entry which is preliminary data.</text>
</comment>
<evidence type="ECO:0000313" key="2">
    <source>
        <dbReference type="EMBL" id="KAF5332484.1"/>
    </source>
</evidence>
<dbReference type="EMBL" id="JAACJK010000110">
    <property type="protein sequence ID" value="KAF5332484.1"/>
    <property type="molecule type" value="Genomic_DNA"/>
</dbReference>
<evidence type="ECO:0000256" key="1">
    <source>
        <dbReference type="SAM" id="MobiDB-lite"/>
    </source>
</evidence>
<dbReference type="Proteomes" id="UP000541558">
    <property type="component" value="Unassembled WGS sequence"/>
</dbReference>
<sequence length="184" mass="20505">MQLVGHHTFLRQLAALFESSKERLGVWITHALLSSVYTDASCFLTPSPAPRSTIARSSDWLPLLVPAPCPQHNSLLAPTSSTSIERLAPAFTCPELLTREFRDLQTRNARPPRLLKGLENAEFQSKRFDASQSPSETNPLASELIDVRRPSSVKPRTRRSFKVSQSRKNDSSRPRNATATAPEE</sequence>
<gene>
    <name evidence="2" type="ORF">D9611_005337</name>
</gene>
<keyword evidence="3" id="KW-1185">Reference proteome</keyword>
<reference evidence="2 3" key="1">
    <citation type="journal article" date="2020" name="ISME J.">
        <title>Uncovering the hidden diversity of litter-decomposition mechanisms in mushroom-forming fungi.</title>
        <authorList>
            <person name="Floudas D."/>
            <person name="Bentzer J."/>
            <person name="Ahren D."/>
            <person name="Johansson T."/>
            <person name="Persson P."/>
            <person name="Tunlid A."/>
        </authorList>
    </citation>
    <scope>NUCLEOTIDE SEQUENCE [LARGE SCALE GENOMIC DNA]</scope>
    <source>
        <strain evidence="2 3">CBS 175.51</strain>
    </source>
</reference>
<feature type="compositionally biased region" description="Polar residues" evidence="1">
    <location>
        <begin position="174"/>
        <end position="184"/>
    </location>
</feature>
<dbReference type="AlphaFoldDB" id="A0A8H5C0A0"/>
<accession>A0A8H5C0A0</accession>
<evidence type="ECO:0000313" key="3">
    <source>
        <dbReference type="Proteomes" id="UP000541558"/>
    </source>
</evidence>
<organism evidence="2 3">
    <name type="scientific">Ephemerocybe angulata</name>
    <dbReference type="NCBI Taxonomy" id="980116"/>
    <lineage>
        <taxon>Eukaryota</taxon>
        <taxon>Fungi</taxon>
        <taxon>Dikarya</taxon>
        <taxon>Basidiomycota</taxon>
        <taxon>Agaricomycotina</taxon>
        <taxon>Agaricomycetes</taxon>
        <taxon>Agaricomycetidae</taxon>
        <taxon>Agaricales</taxon>
        <taxon>Agaricineae</taxon>
        <taxon>Psathyrellaceae</taxon>
        <taxon>Ephemerocybe</taxon>
    </lineage>
</organism>